<reference evidence="2" key="1">
    <citation type="submission" date="2023-06" db="EMBL/GenBank/DDBJ databases">
        <title>Genome-scale phylogeny and comparative genomics of the fungal order Sordariales.</title>
        <authorList>
            <consortium name="Lawrence Berkeley National Laboratory"/>
            <person name="Hensen N."/>
            <person name="Bonometti L."/>
            <person name="Westerberg I."/>
            <person name="Brannstrom I.O."/>
            <person name="Guillou S."/>
            <person name="Cros-Aarteil S."/>
            <person name="Calhoun S."/>
            <person name="Haridas S."/>
            <person name="Kuo A."/>
            <person name="Mondo S."/>
            <person name="Pangilinan J."/>
            <person name="Riley R."/>
            <person name="Labutti K."/>
            <person name="Andreopoulos B."/>
            <person name="Lipzen A."/>
            <person name="Chen C."/>
            <person name="Yanf M."/>
            <person name="Daum C."/>
            <person name="Ng V."/>
            <person name="Clum A."/>
            <person name="Steindorff A."/>
            <person name="Ohm R."/>
            <person name="Martin F."/>
            <person name="Silar P."/>
            <person name="Natvig D."/>
            <person name="Lalanne C."/>
            <person name="Gautier V."/>
            <person name="Ament-Velasquez S.L."/>
            <person name="Kruys A."/>
            <person name="Hutchinson M.I."/>
            <person name="Powell A.J."/>
            <person name="Barry K."/>
            <person name="Miller A.N."/>
            <person name="Grigoriev I.V."/>
            <person name="Debuchy R."/>
            <person name="Gladieux P."/>
            <person name="Thoren M.H."/>
            <person name="Johannesson H."/>
        </authorList>
    </citation>
    <scope>NUCLEOTIDE SEQUENCE</scope>
    <source>
        <strain evidence="2">CBS 540.89</strain>
    </source>
</reference>
<sequence>MMELEEPLQPIPSRTSHIDGVTARPAHGVLPPAAPLEREREAMEFGECSQSIPPRGSNTDGGAAQPVQGAQDPQHPISYYHGSQEVESAPPEPAVNVEQRQDTEVVQQPNGASNGGFHAEHVTALLNASNLYCCGPSSCLSGGEDEGFHRLECVVDASWRLARIVKWLNEGGVLFGLASHHGKKEYGDSGDKSRNQKERSPVTKRNSNQENGQHPCLIGTSSSTAIASYHDPLPPDLLKSDADFKLVFAVAAVGENIRTNWNSASGTGISPFLSVRQMLEVSAAA</sequence>
<feature type="region of interest" description="Disordered" evidence="1">
    <location>
        <begin position="183"/>
        <end position="215"/>
    </location>
</feature>
<feature type="compositionally biased region" description="Polar residues" evidence="1">
    <location>
        <begin position="203"/>
        <end position="212"/>
    </location>
</feature>
<dbReference type="AlphaFoldDB" id="A0AA40BNJ2"/>
<evidence type="ECO:0000313" key="3">
    <source>
        <dbReference type="Proteomes" id="UP001172159"/>
    </source>
</evidence>
<feature type="compositionally biased region" description="Polar residues" evidence="1">
    <location>
        <begin position="48"/>
        <end position="60"/>
    </location>
</feature>
<proteinExistence type="predicted"/>
<dbReference type="Proteomes" id="UP001172159">
    <property type="component" value="Unassembled WGS sequence"/>
</dbReference>
<accession>A0AA40BNJ2</accession>
<evidence type="ECO:0000256" key="1">
    <source>
        <dbReference type="SAM" id="MobiDB-lite"/>
    </source>
</evidence>
<gene>
    <name evidence="2" type="ORF">B0T21DRAFT_347870</name>
</gene>
<comment type="caution">
    <text evidence="2">The sequence shown here is derived from an EMBL/GenBank/DDBJ whole genome shotgun (WGS) entry which is preliminary data.</text>
</comment>
<evidence type="ECO:0000313" key="2">
    <source>
        <dbReference type="EMBL" id="KAK0737505.1"/>
    </source>
</evidence>
<dbReference type="EMBL" id="JAUKTV010000005">
    <property type="protein sequence ID" value="KAK0737505.1"/>
    <property type="molecule type" value="Genomic_DNA"/>
</dbReference>
<keyword evidence="3" id="KW-1185">Reference proteome</keyword>
<name>A0AA40BNJ2_9PEZI</name>
<feature type="compositionally biased region" description="Basic and acidic residues" evidence="1">
    <location>
        <begin position="184"/>
        <end position="201"/>
    </location>
</feature>
<protein>
    <submittedName>
        <fullName evidence="2">Uncharacterized protein</fullName>
    </submittedName>
</protein>
<feature type="region of interest" description="Disordered" evidence="1">
    <location>
        <begin position="1"/>
        <end position="114"/>
    </location>
</feature>
<organism evidence="2 3">
    <name type="scientific">Apiosordaria backusii</name>
    <dbReference type="NCBI Taxonomy" id="314023"/>
    <lineage>
        <taxon>Eukaryota</taxon>
        <taxon>Fungi</taxon>
        <taxon>Dikarya</taxon>
        <taxon>Ascomycota</taxon>
        <taxon>Pezizomycotina</taxon>
        <taxon>Sordariomycetes</taxon>
        <taxon>Sordariomycetidae</taxon>
        <taxon>Sordariales</taxon>
        <taxon>Lasiosphaeriaceae</taxon>
        <taxon>Apiosordaria</taxon>
    </lineage>
</organism>